<evidence type="ECO:0000313" key="1">
    <source>
        <dbReference type="EMBL" id="MBB3106138.1"/>
    </source>
</evidence>
<dbReference type="Gene3D" id="3.40.50.10640">
    <property type="entry name" value="SSO1389-like"/>
    <property type="match status" value="1"/>
</dbReference>
<comment type="caution">
    <text evidence="1">The sequence shown here is derived from an EMBL/GenBank/DDBJ whole genome shotgun (WGS) entry which is preliminary data.</text>
</comment>
<sequence>MTTLISFLGGGKRGGSYQTTDYKFSHGTVYENERYFGMVLTKEVKPDRLILLGTSASMWDVFFVAGLEDHIEAWSTLSDAVQSDSVTIEQLQPFEQFLTDELGLQVTCQLIDYAKESAGQIDILKKLDELLVKDEHVVMDVTHGFRHLPLIALVAARYLQVTKNVHIEHIYYGLYSNELKFSEVLELRGLLDMLNWVSALETFDKDGDYAVFAPLLVNVGLDQQSADELERASYLERILNASAASAKLKQVMPKLDELHKTDSPLFSLFYTPLAKRLSWYKKTSLGLQEQDLAEKYFKRKDYVRAVIYAMEGLISRETALNEDDVQSFKARKEAYEYLVDSREDFKIFKEFRNAMVHGTASGKDRIRQIMKDPERLHASLKDRFKQLFKDLS</sequence>
<keyword evidence="2" id="KW-1185">Reference proteome</keyword>
<dbReference type="InterPro" id="IPR011742">
    <property type="entry name" value="CRISPR-assoc_prot_TM1812"/>
</dbReference>
<dbReference type="Proteomes" id="UP000588111">
    <property type="component" value="Unassembled WGS sequence"/>
</dbReference>
<evidence type="ECO:0000313" key="2">
    <source>
        <dbReference type="Proteomes" id="UP000588111"/>
    </source>
</evidence>
<accession>A0A839TAI1</accession>
<reference evidence="1 2" key="1">
    <citation type="submission" date="2020-08" db="EMBL/GenBank/DDBJ databases">
        <title>Genomic Encyclopedia of Type Strains, Phase III (KMG-III): the genomes of soil and plant-associated and newly described type strains.</title>
        <authorList>
            <person name="Whitman W."/>
        </authorList>
    </citation>
    <scope>NUCLEOTIDE SEQUENCE [LARGE SCALE GENOMIC DNA]</scope>
    <source>
        <strain evidence="1 2">CECT 5885</strain>
    </source>
</reference>
<organism evidence="1 2">
    <name type="scientific">Psychrobacter luti</name>
    <dbReference type="NCBI Taxonomy" id="198481"/>
    <lineage>
        <taxon>Bacteria</taxon>
        <taxon>Pseudomonadati</taxon>
        <taxon>Pseudomonadota</taxon>
        <taxon>Gammaproteobacteria</taxon>
        <taxon>Moraxellales</taxon>
        <taxon>Moraxellaceae</taxon>
        <taxon>Psychrobacter</taxon>
    </lineage>
</organism>
<dbReference type="AlphaFoldDB" id="A0A839TAI1"/>
<dbReference type="InterPro" id="IPR013383">
    <property type="entry name" value="CRISPR-assoc_prot_DxTHG_CS"/>
</dbReference>
<proteinExistence type="predicted"/>
<dbReference type="NCBIfam" id="TIGR02549">
    <property type="entry name" value="CRISPR_DxTHG"/>
    <property type="match status" value="1"/>
</dbReference>
<dbReference type="EMBL" id="JACHXL010000001">
    <property type="protein sequence ID" value="MBB3106138.1"/>
    <property type="molecule type" value="Genomic_DNA"/>
</dbReference>
<name>A0A839TAI1_9GAMM</name>
<protein>
    <submittedName>
        <fullName evidence="1">CRISPR-associated Csx2 family protein</fullName>
    </submittedName>
</protein>
<dbReference type="RefSeq" id="WP_183618563.1">
    <property type="nucleotide sequence ID" value="NZ_CAJHAH010000002.1"/>
</dbReference>
<gene>
    <name evidence="1" type="ORF">FHS24_000629</name>
</gene>
<dbReference type="NCBIfam" id="TIGR02221">
    <property type="entry name" value="cas_TM1812"/>
    <property type="match status" value="1"/>
</dbReference>
<dbReference type="SUPFAM" id="SSF160980">
    <property type="entry name" value="SSO1389-like"/>
    <property type="match status" value="1"/>
</dbReference>